<dbReference type="GO" id="GO:0007015">
    <property type="term" value="P:actin filament organization"/>
    <property type="evidence" value="ECO:0007669"/>
    <property type="project" value="TreeGrafter"/>
</dbReference>
<dbReference type="InterPro" id="IPR000048">
    <property type="entry name" value="IQ_motif_EF-hand-BS"/>
</dbReference>
<dbReference type="GO" id="GO:0051015">
    <property type="term" value="F:actin filament binding"/>
    <property type="evidence" value="ECO:0007669"/>
    <property type="project" value="TreeGrafter"/>
</dbReference>
<dbReference type="HOGENOM" id="CLU_000192_7_7_1"/>
<dbReference type="GO" id="GO:0005902">
    <property type="term" value="C:microvillus"/>
    <property type="evidence" value="ECO:0007669"/>
    <property type="project" value="TreeGrafter"/>
</dbReference>
<dbReference type="GeneTree" id="ENSGT00940000155752"/>
<evidence type="ECO:0000259" key="9">
    <source>
        <dbReference type="PROSITE" id="PS51757"/>
    </source>
</evidence>
<dbReference type="GO" id="GO:0016459">
    <property type="term" value="C:myosin complex"/>
    <property type="evidence" value="ECO:0007669"/>
    <property type="project" value="UniProtKB-KW"/>
</dbReference>
<dbReference type="GO" id="GO:0005886">
    <property type="term" value="C:plasma membrane"/>
    <property type="evidence" value="ECO:0007669"/>
    <property type="project" value="TreeGrafter"/>
</dbReference>
<evidence type="ECO:0000256" key="6">
    <source>
        <dbReference type="ARBA" id="ARBA00023203"/>
    </source>
</evidence>
<dbReference type="PANTHER" id="PTHR13140">
    <property type="entry name" value="MYOSIN"/>
    <property type="match status" value="1"/>
</dbReference>
<evidence type="ECO:0000256" key="7">
    <source>
        <dbReference type="PROSITE-ProRule" id="PRU00782"/>
    </source>
</evidence>
<protein>
    <submittedName>
        <fullName evidence="10">Myosin IB</fullName>
    </submittedName>
</protein>
<reference evidence="10" key="1">
    <citation type="submission" date="2025-08" db="UniProtKB">
        <authorList>
            <consortium name="Ensembl"/>
        </authorList>
    </citation>
    <scope>IDENTIFICATION</scope>
</reference>
<keyword evidence="6 7" id="KW-0009">Actin-binding</keyword>
<dbReference type="GO" id="GO:0005524">
    <property type="term" value="F:ATP binding"/>
    <property type="evidence" value="ECO:0007669"/>
    <property type="project" value="UniProtKB-UniRule"/>
</dbReference>
<dbReference type="AlphaFoldDB" id="S4R706"/>
<dbReference type="Ensembl" id="ENSPMAT00000000990.1">
    <property type="protein sequence ID" value="ENSPMAP00000000986.1"/>
    <property type="gene ID" value="ENSPMAG00000000865.1"/>
</dbReference>
<dbReference type="PRINTS" id="PR00193">
    <property type="entry name" value="MYOSINHEAVY"/>
</dbReference>
<evidence type="ECO:0000259" key="8">
    <source>
        <dbReference type="PROSITE" id="PS51456"/>
    </source>
</evidence>
<keyword evidence="2 7" id="KW-0547">Nucleotide-binding</keyword>
<dbReference type="Gene3D" id="1.20.58.530">
    <property type="match status" value="1"/>
</dbReference>
<name>S4R706_PETMA</name>
<dbReference type="Gene3D" id="1.20.120.720">
    <property type="entry name" value="Myosin VI head, motor domain, U50 subdomain"/>
    <property type="match status" value="1"/>
</dbReference>
<dbReference type="STRING" id="7757.ENSPMAP00000000986"/>
<dbReference type="CDD" id="cd23767">
    <property type="entry name" value="IQCD"/>
    <property type="match status" value="1"/>
</dbReference>
<feature type="region of interest" description="Actin-binding" evidence="7">
    <location>
        <begin position="578"/>
        <end position="600"/>
    </location>
</feature>
<dbReference type="SMART" id="SM00015">
    <property type="entry name" value="IQ"/>
    <property type="match status" value="5"/>
</dbReference>
<dbReference type="Pfam" id="PF00063">
    <property type="entry name" value="Myosin_head"/>
    <property type="match status" value="1"/>
</dbReference>
<evidence type="ECO:0000256" key="5">
    <source>
        <dbReference type="ARBA" id="ARBA00023175"/>
    </source>
</evidence>
<dbReference type="CDD" id="cd01378">
    <property type="entry name" value="MYSc_Myo1"/>
    <property type="match status" value="1"/>
</dbReference>
<dbReference type="Gene3D" id="1.20.5.190">
    <property type="match status" value="2"/>
</dbReference>
<keyword evidence="5 7" id="KW-0505">Motor protein</keyword>
<dbReference type="GO" id="GO:0006897">
    <property type="term" value="P:endocytosis"/>
    <property type="evidence" value="ECO:0007669"/>
    <property type="project" value="TreeGrafter"/>
</dbReference>
<dbReference type="InterPro" id="IPR036072">
    <property type="entry name" value="MYSc_Myo1"/>
</dbReference>
<evidence type="ECO:0000313" key="10">
    <source>
        <dbReference type="Ensembl" id="ENSPMAP00000000986.1"/>
    </source>
</evidence>
<keyword evidence="3 7" id="KW-0067">ATP-binding</keyword>
<feature type="binding site" evidence="7">
    <location>
        <begin position="107"/>
        <end position="114"/>
    </location>
    <ligand>
        <name>ATP</name>
        <dbReference type="ChEBI" id="CHEBI:30616"/>
    </ligand>
</feature>
<dbReference type="Gene3D" id="1.10.10.820">
    <property type="match status" value="1"/>
</dbReference>
<dbReference type="Gene3D" id="6.20.240.20">
    <property type="match status" value="1"/>
</dbReference>
<dbReference type="PROSITE" id="PS51757">
    <property type="entry name" value="TH1"/>
    <property type="match status" value="1"/>
</dbReference>
<organism evidence="10">
    <name type="scientific">Petromyzon marinus</name>
    <name type="common">Sea lamprey</name>
    <dbReference type="NCBI Taxonomy" id="7757"/>
    <lineage>
        <taxon>Eukaryota</taxon>
        <taxon>Metazoa</taxon>
        <taxon>Chordata</taxon>
        <taxon>Craniata</taxon>
        <taxon>Vertebrata</taxon>
        <taxon>Cyclostomata</taxon>
        <taxon>Hyperoartia</taxon>
        <taxon>Petromyzontiformes</taxon>
        <taxon>Petromyzontidae</taxon>
        <taxon>Petromyzon</taxon>
    </lineage>
</organism>
<dbReference type="GO" id="GO:0000146">
    <property type="term" value="F:microfilament motor activity"/>
    <property type="evidence" value="ECO:0007669"/>
    <property type="project" value="TreeGrafter"/>
</dbReference>
<dbReference type="InterPro" id="IPR025662">
    <property type="entry name" value="Sigma_54_int_dom_ATP-bd_1"/>
</dbReference>
<dbReference type="SUPFAM" id="SSF52540">
    <property type="entry name" value="P-loop containing nucleoside triphosphate hydrolases"/>
    <property type="match status" value="1"/>
</dbReference>
<dbReference type="PROSITE" id="PS51456">
    <property type="entry name" value="MYOSIN_MOTOR"/>
    <property type="match status" value="1"/>
</dbReference>
<dbReference type="Gene3D" id="3.40.850.10">
    <property type="entry name" value="Kinesin motor domain"/>
    <property type="match status" value="1"/>
</dbReference>
<dbReference type="PROSITE" id="PS00675">
    <property type="entry name" value="SIGMA54_INTERACT_1"/>
    <property type="match status" value="1"/>
</dbReference>
<keyword evidence="4 7" id="KW-0518">Myosin</keyword>
<dbReference type="Pfam" id="PF00612">
    <property type="entry name" value="IQ"/>
    <property type="match status" value="2"/>
</dbReference>
<dbReference type="FunFam" id="1.20.58.530:FF:000004">
    <property type="entry name" value="Unconventional myosin ID"/>
    <property type="match status" value="1"/>
</dbReference>
<dbReference type="InterPro" id="IPR036961">
    <property type="entry name" value="Kinesin_motor_dom_sf"/>
</dbReference>
<dbReference type="GO" id="GO:0005737">
    <property type="term" value="C:cytoplasm"/>
    <property type="evidence" value="ECO:0007669"/>
    <property type="project" value="TreeGrafter"/>
</dbReference>
<proteinExistence type="inferred from homology"/>
<dbReference type="Pfam" id="PF06017">
    <property type="entry name" value="Myosin_TH1"/>
    <property type="match status" value="1"/>
</dbReference>
<evidence type="ECO:0000256" key="2">
    <source>
        <dbReference type="ARBA" id="ARBA00022741"/>
    </source>
</evidence>
<dbReference type="InterPro" id="IPR001609">
    <property type="entry name" value="Myosin_head_motor_dom-like"/>
</dbReference>
<accession>S4R706</accession>
<evidence type="ECO:0000256" key="4">
    <source>
        <dbReference type="ARBA" id="ARBA00023123"/>
    </source>
</evidence>
<dbReference type="FunFam" id="1.10.10.820:FF:000001">
    <property type="entry name" value="Myosin heavy chain"/>
    <property type="match status" value="1"/>
</dbReference>
<reference evidence="10" key="2">
    <citation type="submission" date="2025-09" db="UniProtKB">
        <authorList>
            <consortium name="Ensembl"/>
        </authorList>
    </citation>
    <scope>IDENTIFICATION</scope>
</reference>
<evidence type="ECO:0000256" key="1">
    <source>
        <dbReference type="ARBA" id="ARBA00008314"/>
    </source>
</evidence>
<sequence length="1131" mass="130321">MEQSKVTSLLDDKVGLADMVLLDPLTEDSFLKNLRERFKHDEFYTYIGNVVLSVNPYKPLTIYSAEKVEEYRNRNIYELSPHVFAIADEAYRSLRDADKDQCILITGESGAGKTEVSKYVMSYVAAVCGKGEEVNMVKEQLLQSNPVLEAFGNAKTIRNDNSSRFGKYMDIEFNFKGDPVGGIIRNYLLEKSRVVYQLQGERNFHIFYQLLAGASPSLLASLKLQQNPSVYTYLMQGKTAHVEGLNDSQSFHTVQKAMQVIGFSDEEIATVWEALAVVLKLGNIVFVDIPRTNGLDECTFKESKELDEVCALLGLDDELLERALTKRTVEANKEKVSTTLNMAQGKYARDALCKNLYNRLFSWLVSRINESIKVKSKIKKKVMGVLDIYGFEIFEVNSFEQFIINFCNEKLQQIFIELTLKEEQEEYIREGVKWIQIEYFNNAIICDLIENNVFVYLGPMLDDECMRPGNVTDSTFLDKLNDKCGKHEHFEKHNSASSARSTTKRHYRCFRVQHYAVKVTYSVDGFVDKNNDLLFRDISQTMWQSQRKLVRDLFPEGNPSKQSLKRPLTASSQLKTSVNALMKDLLIKNPNYIRCLKPNDRKSSSLFQDELVLNQVRYLGLMENVRVRRAGYVFRQLYALCLHRYKMLGSQTWPHWNGDAKEGVKSILVDLKLPQEEYAFGVTKVFIKSPTTLFQLERKRTERMHELATLIQKTYRGYKCRTHFLLMKKSQIIIASYVRSHQERKRYVKTLECIVLLQRIVRGWKARRLLRHLKHQKKLNDAATVIRAYWCGFQTKRGKRKAFLAIPVSRHSLKLTPILWLQAKVRRQVNQRKELGRRKHAVAVIWAYWTGLKVRKAHRKHFKGNAGKRIYDFLILCIMRRYFLRLQDSLPKLSPTDRKWPAYPNLFLEPAHQELRRIHHLWRCKVYRSKFDDKKKAIFEEKLSASELFKDKKALYPTTVPQPFKGTYLDMTKYDKLATAVPGPHIFAESILKINRGNGKGSPRLVVLTKKNLFLTDKSGQVKSEIALKEVTGLSLSSLTDGLLALHLKQGTTAAGKGDFVLSSEHAIELITKIHRAVMASNKEKMEIKISNEFPVRFKETQVNVRISPSGQSNGAKLVCKRKGTGLEVAI</sequence>
<dbReference type="InterPro" id="IPR027417">
    <property type="entry name" value="P-loop_NTPase"/>
</dbReference>
<dbReference type="GO" id="GO:0005903">
    <property type="term" value="C:brush border"/>
    <property type="evidence" value="ECO:0007669"/>
    <property type="project" value="TreeGrafter"/>
</dbReference>
<comment type="similarity">
    <text evidence="1 7">Belongs to the TRAFAC class myosin-kinesin ATPase superfamily. Myosin family.</text>
</comment>
<dbReference type="PANTHER" id="PTHR13140:SF802">
    <property type="entry name" value="UNCONVENTIONAL MYOSIN-IB ISOFORM X1"/>
    <property type="match status" value="1"/>
</dbReference>
<dbReference type="SMART" id="SM00242">
    <property type="entry name" value="MYSc"/>
    <property type="match status" value="1"/>
</dbReference>
<dbReference type="OMA" id="NARKMYS"/>
<feature type="domain" description="Myosin motor" evidence="8">
    <location>
        <begin position="14"/>
        <end position="701"/>
    </location>
</feature>
<dbReference type="PROSITE" id="PS50096">
    <property type="entry name" value="IQ"/>
    <property type="match status" value="2"/>
</dbReference>
<feature type="domain" description="TH1" evidence="9">
    <location>
        <begin position="953"/>
        <end position="1131"/>
    </location>
</feature>
<evidence type="ECO:0000256" key="3">
    <source>
        <dbReference type="ARBA" id="ARBA00022840"/>
    </source>
</evidence>
<dbReference type="GO" id="GO:0030048">
    <property type="term" value="P:actin filament-based movement"/>
    <property type="evidence" value="ECO:0007669"/>
    <property type="project" value="TreeGrafter"/>
</dbReference>
<dbReference type="InterPro" id="IPR010926">
    <property type="entry name" value="Myosin_TH1"/>
</dbReference>